<dbReference type="GO" id="GO:0003677">
    <property type="term" value="F:DNA binding"/>
    <property type="evidence" value="ECO:0007669"/>
    <property type="project" value="InterPro"/>
</dbReference>
<evidence type="ECO:0008006" key="3">
    <source>
        <dbReference type="Google" id="ProtNLM"/>
    </source>
</evidence>
<protein>
    <recommendedName>
        <fullName evidence="3">Helix-turn-helix domain-containing protein</fullName>
    </recommendedName>
</protein>
<dbReference type="Gene3D" id="1.10.260.40">
    <property type="entry name" value="lambda repressor-like DNA-binding domains"/>
    <property type="match status" value="1"/>
</dbReference>
<reference evidence="1 2" key="1">
    <citation type="submission" date="2019-09" db="EMBL/GenBank/DDBJ databases">
        <title>H2 Metabolism Revealed by Metagenomic Analysis in Subglacial Sediment of East Antarctica.</title>
        <authorList>
            <person name="Yang Z."/>
            <person name="Zhang Y."/>
            <person name="Lv Y."/>
            <person name="Yan W."/>
            <person name="Xiao X."/>
            <person name="Sun B."/>
            <person name="Ma H."/>
        </authorList>
    </citation>
    <scope>NUCLEOTIDE SEQUENCE [LARGE SCALE GENOMIC DNA]</scope>
    <source>
        <strain evidence="1">Bin2_2</strain>
    </source>
</reference>
<dbReference type="EMBL" id="JAAFGW010000285">
    <property type="protein sequence ID" value="NDP49485.1"/>
    <property type="molecule type" value="Genomic_DNA"/>
</dbReference>
<gene>
    <name evidence="1" type="ORF">GZ085_14075</name>
</gene>
<dbReference type="AlphaFoldDB" id="A0A7C9TC47"/>
<dbReference type="Proteomes" id="UP000483432">
    <property type="component" value="Unassembled WGS sequence"/>
</dbReference>
<proteinExistence type="predicted"/>
<dbReference type="SUPFAM" id="SSF47413">
    <property type="entry name" value="lambda repressor-like DNA-binding domains"/>
    <property type="match status" value="1"/>
</dbReference>
<sequence length="131" mass="14070">MSPSTSTPPPLIAQIEARQAELGMSDEQLGEALGYERGNVIRLIKSGAIKLPLSKVRALAAALELDRTELLRTAIQDAVPEMAAVIEDAYNPMRLTATELTLIKHLRKLSGDVPTKPIVFDGRGVIALVTA</sequence>
<dbReference type="InterPro" id="IPR010982">
    <property type="entry name" value="Lambda_DNA-bd_dom_sf"/>
</dbReference>
<comment type="caution">
    <text evidence="1">The sequence shown here is derived from an EMBL/GenBank/DDBJ whole genome shotgun (WGS) entry which is preliminary data.</text>
</comment>
<accession>A0A7C9TC47</accession>
<evidence type="ECO:0000313" key="1">
    <source>
        <dbReference type="EMBL" id="NDP49485.1"/>
    </source>
</evidence>
<evidence type="ECO:0000313" key="2">
    <source>
        <dbReference type="Proteomes" id="UP000483432"/>
    </source>
</evidence>
<name>A0A7C9TC47_9PROT</name>
<organism evidence="1 2">
    <name type="scientific">Sulfuriferula multivorans</name>
    <dbReference type="NCBI Taxonomy" id="1559896"/>
    <lineage>
        <taxon>Bacteria</taxon>
        <taxon>Pseudomonadati</taxon>
        <taxon>Pseudomonadota</taxon>
        <taxon>Betaproteobacteria</taxon>
        <taxon>Nitrosomonadales</taxon>
        <taxon>Sulfuricellaceae</taxon>
        <taxon>Sulfuriferula</taxon>
    </lineage>
</organism>